<keyword evidence="1 3" id="KW-0732">Signal</keyword>
<feature type="signal peptide" evidence="3">
    <location>
        <begin position="1"/>
        <end position="20"/>
    </location>
</feature>
<protein>
    <recommendedName>
        <fullName evidence="6">Peptidase MA-like domain-containing protein</fullName>
    </recommendedName>
</protein>
<dbReference type="EMBL" id="JACASI010000013">
    <property type="protein sequence ID" value="MCQ3828598.1"/>
    <property type="molecule type" value="Genomic_DNA"/>
</dbReference>
<keyword evidence="5" id="KW-1185">Reference proteome</keyword>
<proteinExistence type="predicted"/>
<evidence type="ECO:0000256" key="2">
    <source>
        <dbReference type="SAM" id="MobiDB-lite"/>
    </source>
</evidence>
<organism evidence="4 5">
    <name type="scientific">Microbulbifer elongatus</name>
    <dbReference type="NCBI Taxonomy" id="86173"/>
    <lineage>
        <taxon>Bacteria</taxon>
        <taxon>Pseudomonadati</taxon>
        <taxon>Pseudomonadota</taxon>
        <taxon>Gammaproteobacteria</taxon>
        <taxon>Cellvibrionales</taxon>
        <taxon>Microbulbiferaceae</taxon>
        <taxon>Microbulbifer</taxon>
    </lineage>
</organism>
<dbReference type="RefSeq" id="WP_255873424.1">
    <property type="nucleotide sequence ID" value="NZ_JACASI010000013.1"/>
</dbReference>
<gene>
    <name evidence="4" type="ORF">HXX02_04020</name>
</gene>
<feature type="region of interest" description="Disordered" evidence="2">
    <location>
        <begin position="498"/>
        <end position="526"/>
    </location>
</feature>
<evidence type="ECO:0000313" key="4">
    <source>
        <dbReference type="EMBL" id="MCQ3828598.1"/>
    </source>
</evidence>
<feature type="chain" id="PRO_5047490045" description="Peptidase MA-like domain-containing protein" evidence="3">
    <location>
        <begin position="21"/>
        <end position="526"/>
    </location>
</feature>
<dbReference type="InterPro" id="IPR008939">
    <property type="entry name" value="Lytic_TGlycosylase_superhlx_U"/>
</dbReference>
<evidence type="ECO:0000313" key="5">
    <source>
        <dbReference type="Proteomes" id="UP001205566"/>
    </source>
</evidence>
<dbReference type="Proteomes" id="UP001205566">
    <property type="component" value="Unassembled WGS sequence"/>
</dbReference>
<accession>A0ABT1NXI2</accession>
<evidence type="ECO:0000256" key="3">
    <source>
        <dbReference type="SAM" id="SignalP"/>
    </source>
</evidence>
<evidence type="ECO:0008006" key="6">
    <source>
        <dbReference type="Google" id="ProtNLM"/>
    </source>
</evidence>
<comment type="caution">
    <text evidence="4">The sequence shown here is derived from an EMBL/GenBank/DDBJ whole genome shotgun (WGS) entry which is preliminary data.</text>
</comment>
<reference evidence="4" key="1">
    <citation type="thesis" date="2020" institute="Technische Universitat Dresden" country="Dresden, Germany">
        <title>The Agarolytic System of Microbulbifer elongatus PORT2, Isolated from Batu Karas, Pangandaran West Java Indonesia.</title>
        <authorList>
            <person name="Anggraeni S.R."/>
        </authorList>
    </citation>
    <scope>NUCLEOTIDE SEQUENCE</scope>
    <source>
        <strain evidence="4">PORT2</strain>
    </source>
</reference>
<evidence type="ECO:0000256" key="1">
    <source>
        <dbReference type="ARBA" id="ARBA00022729"/>
    </source>
</evidence>
<dbReference type="SUPFAM" id="SSF48435">
    <property type="entry name" value="Bacterial muramidases"/>
    <property type="match status" value="1"/>
</dbReference>
<name>A0ABT1NXI2_9GAMM</name>
<sequence>MLAYLVVFSGAWLFTSDVMADNLAKDTWYEIDSANFQIITNGEPGSVRRLAEDLERYRAVALDLLGAKDDGAKLTIYAAADRESYAGLVGEDLSELTNGLFDTTAEGSYALVNLDGRTGERQLEAREFLFHEYTHFLSYNGTTTHYPYWYSEGFAEFMSTMTFGPGNTYDIGAIPGERAMTLLYTAPVPLQELLRATVYNTPDEEKGRVYASGWMLAHWIVMESGKTEEFKQFVVDYNNGADPVKALTKNLGMSIGEIEDIYNEKFQDGRFKLARGKVPASFKPERPKLTVLSGQETVVELARFLVKSGYNPHGIHDLVEYAERANLYSPELTAVRADAATRAGDFDQAARLLAQVAPSNRDKFWYQKAQAWLWLNREISTLGGDRSKEMLKGARDKFVRLVNNQADEAMNWYGLAITMQMLGYPKKQYVEMLEQAYLRAPRELHIAQWMAQELYDRKDAEYFAEVAQPLMLELTNEAEYNQMKMMLAELKPAIADKSGNQSQIQGKASVKDKKASGAGGATKATP</sequence>